<dbReference type="AlphaFoldDB" id="A0A2H3E419"/>
<protein>
    <submittedName>
        <fullName evidence="2">Uncharacterized protein</fullName>
    </submittedName>
</protein>
<name>A0A2H3E419_ARMGA</name>
<keyword evidence="3" id="KW-1185">Reference proteome</keyword>
<evidence type="ECO:0000256" key="1">
    <source>
        <dbReference type="SAM" id="MobiDB-lite"/>
    </source>
</evidence>
<evidence type="ECO:0000313" key="3">
    <source>
        <dbReference type="Proteomes" id="UP000217790"/>
    </source>
</evidence>
<evidence type="ECO:0000313" key="2">
    <source>
        <dbReference type="EMBL" id="PBK94426.1"/>
    </source>
</evidence>
<organism evidence="2 3">
    <name type="scientific">Armillaria gallica</name>
    <name type="common">Bulbous honey fungus</name>
    <name type="synonym">Armillaria bulbosa</name>
    <dbReference type="NCBI Taxonomy" id="47427"/>
    <lineage>
        <taxon>Eukaryota</taxon>
        <taxon>Fungi</taxon>
        <taxon>Dikarya</taxon>
        <taxon>Basidiomycota</taxon>
        <taxon>Agaricomycotina</taxon>
        <taxon>Agaricomycetes</taxon>
        <taxon>Agaricomycetidae</taxon>
        <taxon>Agaricales</taxon>
        <taxon>Marasmiineae</taxon>
        <taxon>Physalacriaceae</taxon>
        <taxon>Armillaria</taxon>
    </lineage>
</organism>
<gene>
    <name evidence="2" type="ORF">ARMGADRAFT_1079104</name>
</gene>
<sequence>MSCLDIQYSILNYQVPDVDIRLRVEGSLSKRWSDKMAARKAVEVASTDDSDQEGDKKPEVFNNGATDSGPDSGVVGSLQRTGPFALAVTSSVSWLEDEGRHSAAAIRESKVLEC</sequence>
<reference evidence="3" key="1">
    <citation type="journal article" date="2017" name="Nat. Ecol. Evol.">
        <title>Genome expansion and lineage-specific genetic innovations in the forest pathogenic fungi Armillaria.</title>
        <authorList>
            <person name="Sipos G."/>
            <person name="Prasanna A.N."/>
            <person name="Walter M.C."/>
            <person name="O'Connor E."/>
            <person name="Balint B."/>
            <person name="Krizsan K."/>
            <person name="Kiss B."/>
            <person name="Hess J."/>
            <person name="Varga T."/>
            <person name="Slot J."/>
            <person name="Riley R."/>
            <person name="Boka B."/>
            <person name="Rigling D."/>
            <person name="Barry K."/>
            <person name="Lee J."/>
            <person name="Mihaltcheva S."/>
            <person name="LaButti K."/>
            <person name="Lipzen A."/>
            <person name="Waldron R."/>
            <person name="Moloney N.M."/>
            <person name="Sperisen C."/>
            <person name="Kredics L."/>
            <person name="Vagvoelgyi C."/>
            <person name="Patrignani A."/>
            <person name="Fitzpatrick D."/>
            <person name="Nagy I."/>
            <person name="Doyle S."/>
            <person name="Anderson J.B."/>
            <person name="Grigoriev I.V."/>
            <person name="Gueldener U."/>
            <person name="Muensterkoetter M."/>
            <person name="Nagy L.G."/>
        </authorList>
    </citation>
    <scope>NUCLEOTIDE SEQUENCE [LARGE SCALE GENOMIC DNA]</scope>
    <source>
        <strain evidence="3">Ar21-2</strain>
    </source>
</reference>
<dbReference type="Proteomes" id="UP000217790">
    <property type="component" value="Unassembled WGS sequence"/>
</dbReference>
<accession>A0A2H3E419</accession>
<dbReference type="EMBL" id="KZ293654">
    <property type="protein sequence ID" value="PBK94426.1"/>
    <property type="molecule type" value="Genomic_DNA"/>
</dbReference>
<dbReference type="InParanoid" id="A0A2H3E419"/>
<feature type="region of interest" description="Disordered" evidence="1">
    <location>
        <begin position="43"/>
        <end position="76"/>
    </location>
</feature>
<proteinExistence type="predicted"/>